<evidence type="ECO:0000256" key="6">
    <source>
        <dbReference type="ARBA" id="ARBA00022741"/>
    </source>
</evidence>
<dbReference type="SUPFAM" id="SSF52540">
    <property type="entry name" value="P-loop containing nucleoside triphosphate hydrolases"/>
    <property type="match status" value="2"/>
</dbReference>
<dbReference type="AlphaFoldDB" id="A0A1I0E1W5"/>
<evidence type="ECO:0000256" key="8">
    <source>
        <dbReference type="ARBA" id="ARBA00022842"/>
    </source>
</evidence>
<dbReference type="Gene3D" id="1.10.20.140">
    <property type="match status" value="1"/>
</dbReference>
<proteinExistence type="inferred from homology"/>
<comment type="similarity">
    <text evidence="3 10">Belongs to the IPP transferase family.</text>
</comment>
<name>A0A1I0E1W5_9BACI</name>
<evidence type="ECO:0000256" key="4">
    <source>
        <dbReference type="ARBA" id="ARBA00022679"/>
    </source>
</evidence>
<dbReference type="GO" id="GO:0052381">
    <property type="term" value="F:tRNA dimethylallyltransferase activity"/>
    <property type="evidence" value="ECO:0007669"/>
    <property type="project" value="UniProtKB-UniRule"/>
</dbReference>
<dbReference type="InterPro" id="IPR039657">
    <property type="entry name" value="Dimethylallyltransferase"/>
</dbReference>
<evidence type="ECO:0000256" key="10">
    <source>
        <dbReference type="HAMAP-Rule" id="MF_00185"/>
    </source>
</evidence>
<dbReference type="NCBIfam" id="TIGR00174">
    <property type="entry name" value="miaA"/>
    <property type="match status" value="1"/>
</dbReference>
<organism evidence="12 13">
    <name type="scientific">Salinibacillus kushneri</name>
    <dbReference type="NCBI Taxonomy" id="237682"/>
    <lineage>
        <taxon>Bacteria</taxon>
        <taxon>Bacillati</taxon>
        <taxon>Bacillota</taxon>
        <taxon>Bacilli</taxon>
        <taxon>Bacillales</taxon>
        <taxon>Bacillaceae</taxon>
        <taxon>Salinibacillus</taxon>
    </lineage>
</organism>
<feature type="binding site" evidence="10">
    <location>
        <begin position="10"/>
        <end position="17"/>
    </location>
    <ligand>
        <name>ATP</name>
        <dbReference type="ChEBI" id="CHEBI:30616"/>
    </ligand>
</feature>
<keyword evidence="4 10" id="KW-0808">Transferase</keyword>
<dbReference type="InterPro" id="IPR027417">
    <property type="entry name" value="P-loop_NTPase"/>
</dbReference>
<comment type="caution">
    <text evidence="10">Lacks conserved residue(s) required for the propagation of feature annotation.</text>
</comment>
<feature type="domain" description="Guanylate kinase-like" evidence="11">
    <location>
        <begin position="3"/>
        <end position="212"/>
    </location>
</feature>
<evidence type="ECO:0000256" key="2">
    <source>
        <dbReference type="ARBA" id="ARBA00003213"/>
    </source>
</evidence>
<feature type="region of interest" description="Interaction with substrate tRNA" evidence="10">
    <location>
        <begin position="35"/>
        <end position="38"/>
    </location>
</feature>
<dbReference type="RefSeq" id="WP_093133783.1">
    <property type="nucleotide sequence ID" value="NZ_FOHJ01000004.1"/>
</dbReference>
<feature type="site" description="Interaction with substrate tRNA" evidence="10">
    <location>
        <position position="119"/>
    </location>
</feature>
<dbReference type="PANTHER" id="PTHR11088">
    <property type="entry name" value="TRNA DIMETHYLALLYLTRANSFERASE"/>
    <property type="match status" value="1"/>
</dbReference>
<gene>
    <name evidence="10" type="primary">miaA</name>
    <name evidence="12" type="ORF">SAMN05421676_104269</name>
</gene>
<dbReference type="Gene3D" id="3.40.50.300">
    <property type="entry name" value="P-loop containing nucleotide triphosphate hydrolases"/>
    <property type="match status" value="1"/>
</dbReference>
<evidence type="ECO:0000256" key="9">
    <source>
        <dbReference type="ARBA" id="ARBA00049563"/>
    </source>
</evidence>
<dbReference type="PANTHER" id="PTHR11088:SF60">
    <property type="entry name" value="TRNA DIMETHYLALLYLTRANSFERASE"/>
    <property type="match status" value="1"/>
</dbReference>
<dbReference type="EC" id="2.5.1.75" evidence="10"/>
<dbReference type="OrthoDB" id="9776390at2"/>
<dbReference type="Pfam" id="PF01715">
    <property type="entry name" value="IPPT"/>
    <property type="match status" value="1"/>
</dbReference>
<accession>A0A1I0E1W5</accession>
<keyword evidence="13" id="KW-1185">Reference proteome</keyword>
<evidence type="ECO:0000259" key="11">
    <source>
        <dbReference type="PROSITE" id="PS50052"/>
    </source>
</evidence>
<feature type="binding site" evidence="10">
    <location>
        <begin position="12"/>
        <end position="17"/>
    </location>
    <ligand>
        <name>substrate</name>
    </ligand>
</feature>
<evidence type="ECO:0000313" key="12">
    <source>
        <dbReference type="EMBL" id="SET39088.1"/>
    </source>
</evidence>
<feature type="site" description="Interaction with substrate tRNA" evidence="10">
    <location>
        <position position="101"/>
    </location>
</feature>
<comment type="cofactor">
    <cofactor evidence="1 10">
        <name>Mg(2+)</name>
        <dbReference type="ChEBI" id="CHEBI:18420"/>
    </cofactor>
</comment>
<dbReference type="PROSITE" id="PS50052">
    <property type="entry name" value="GUANYLATE_KINASE_2"/>
    <property type="match status" value="1"/>
</dbReference>
<dbReference type="GO" id="GO:0005524">
    <property type="term" value="F:ATP binding"/>
    <property type="evidence" value="ECO:0007669"/>
    <property type="project" value="UniProtKB-UniRule"/>
</dbReference>
<dbReference type="InterPro" id="IPR008144">
    <property type="entry name" value="Guanylate_kin-like_dom"/>
</dbReference>
<evidence type="ECO:0000256" key="1">
    <source>
        <dbReference type="ARBA" id="ARBA00001946"/>
    </source>
</evidence>
<dbReference type="InterPro" id="IPR018022">
    <property type="entry name" value="IPT"/>
</dbReference>
<evidence type="ECO:0000256" key="5">
    <source>
        <dbReference type="ARBA" id="ARBA00022694"/>
    </source>
</evidence>
<keyword evidence="7 10" id="KW-0067">ATP-binding</keyword>
<dbReference type="EMBL" id="FOHJ01000004">
    <property type="protein sequence ID" value="SET39088.1"/>
    <property type="molecule type" value="Genomic_DNA"/>
</dbReference>
<comment type="catalytic activity">
    <reaction evidence="9 10">
        <text>adenosine(37) in tRNA + dimethylallyl diphosphate = N(6)-dimethylallyladenosine(37) in tRNA + diphosphate</text>
        <dbReference type="Rhea" id="RHEA:26482"/>
        <dbReference type="Rhea" id="RHEA-COMP:10162"/>
        <dbReference type="Rhea" id="RHEA-COMP:10375"/>
        <dbReference type="ChEBI" id="CHEBI:33019"/>
        <dbReference type="ChEBI" id="CHEBI:57623"/>
        <dbReference type="ChEBI" id="CHEBI:74411"/>
        <dbReference type="ChEBI" id="CHEBI:74415"/>
        <dbReference type="EC" id="2.5.1.75"/>
    </reaction>
</comment>
<keyword evidence="6 10" id="KW-0547">Nucleotide-binding</keyword>
<comment type="function">
    <text evidence="2 10">Catalyzes the transfer of a dimethylallyl group onto the adenine at position 37 in tRNAs that read codons beginning with uridine, leading to the formation of N6-(dimethylallyl)adenosine (i(6)A).</text>
</comment>
<evidence type="ECO:0000256" key="3">
    <source>
        <dbReference type="ARBA" id="ARBA00005842"/>
    </source>
</evidence>
<comment type="subunit">
    <text evidence="10">Monomer.</text>
</comment>
<dbReference type="HAMAP" id="MF_00185">
    <property type="entry name" value="IPP_trans"/>
    <property type="match status" value="1"/>
</dbReference>
<keyword evidence="8 10" id="KW-0460">Magnesium</keyword>
<sequence length="313" mass="36589">MKTNVVAVVGPTAVGKTKLSVELAKRFKGEIISGDSMQIYKGLDIGTAKVTEEERQGIPHYMIDIRDPYEDFSVADFQEHVQYYIDTIHERGLLPILAGGTGLYIQSALYNFNFSSHKRDDQFEQKMIAAINEKGIEPFYNKLMKVDPEQAKKIHPNNRRRVIRALEVYENTGLTMSELQQKQADESPYNPILIGLSMEREELYKRINQRVDLMMEEGLLKEAKKLYDKGLKNAQSMQGIGYKEFVPYFYGEWTLYESIERLKRNSRRYAKRQYTYFRNKMDVHWYSISESTIQETFSLIFQDLEGMLQNFTK</sequence>
<dbReference type="GO" id="GO:0006400">
    <property type="term" value="P:tRNA modification"/>
    <property type="evidence" value="ECO:0007669"/>
    <property type="project" value="TreeGrafter"/>
</dbReference>
<dbReference type="STRING" id="237682.SAMN05421676_104269"/>
<reference evidence="13" key="1">
    <citation type="submission" date="2016-10" db="EMBL/GenBank/DDBJ databases">
        <authorList>
            <person name="Varghese N."/>
            <person name="Submissions S."/>
        </authorList>
    </citation>
    <scope>NUCLEOTIDE SEQUENCE [LARGE SCALE GENOMIC DNA]</scope>
    <source>
        <strain evidence="13">CGMCC 1.3566</strain>
    </source>
</reference>
<protein>
    <recommendedName>
        <fullName evidence="10">tRNA dimethylallyltransferase</fullName>
        <ecNumber evidence="10">2.5.1.75</ecNumber>
    </recommendedName>
    <alternativeName>
        <fullName evidence="10">Dimethylallyl diphosphate:tRNA dimethylallyltransferase</fullName>
        <shortName evidence="10">DMAPP:tRNA dimethylallyltransferase</shortName>
        <shortName evidence="10">DMATase</shortName>
    </alternativeName>
    <alternativeName>
        <fullName evidence="10">Isopentenyl-diphosphate:tRNA isopentenyltransferase</fullName>
        <shortName evidence="10">IPP transferase</shortName>
        <shortName evidence="10">IPPT</shortName>
        <shortName evidence="10">IPTase</shortName>
    </alternativeName>
</protein>
<dbReference type="Proteomes" id="UP000199095">
    <property type="component" value="Unassembled WGS sequence"/>
</dbReference>
<evidence type="ECO:0000313" key="13">
    <source>
        <dbReference type="Proteomes" id="UP000199095"/>
    </source>
</evidence>
<evidence type="ECO:0000256" key="7">
    <source>
        <dbReference type="ARBA" id="ARBA00022840"/>
    </source>
</evidence>
<keyword evidence="5 10" id="KW-0819">tRNA processing</keyword>